<comment type="catalytic activity">
    <reaction evidence="10">
        <text>L-cysteine + L-glutamate + ATP = gamma-L-glutamyl-L-cysteine + ADP + phosphate + H(+)</text>
        <dbReference type="Rhea" id="RHEA:13285"/>
        <dbReference type="ChEBI" id="CHEBI:15378"/>
        <dbReference type="ChEBI" id="CHEBI:29985"/>
        <dbReference type="ChEBI" id="CHEBI:30616"/>
        <dbReference type="ChEBI" id="CHEBI:35235"/>
        <dbReference type="ChEBI" id="CHEBI:43474"/>
        <dbReference type="ChEBI" id="CHEBI:58173"/>
        <dbReference type="ChEBI" id="CHEBI:456216"/>
        <dbReference type="EC" id="6.3.2.2"/>
    </reaction>
</comment>
<proteinExistence type="inferred from homology"/>
<sequence length="762" mass="86252">MERLRGGGLLVQGTPLMWEDSLPWLSYVREHGVLQFIHTYYAHKGRNGEKLLWGEELEYQILKVDRENKKVRISLRGAEVLETLRGREDKSGRSDNRKEACAWHPEYGAWMIEGTPRMPFGGFVRDLRRVELSMRLRRRRILAALSKDEIVPTITAFPMMGTQDFTDPPTEPNGPVAQSDTCSDAVINGHPRFATLTGNIRKRRGSKVNIKVPLFLDSKTEERCANETIPNPDEPLRMSGFDNWTCPRRHTIEMDCMAFGMGMCCLQVTFQARDIHESRHLYDQLAVLTPIMLALSASTPILKGRLADTDVRWATIAASVDDRTPQERGLEVCAPSHKGQMGWMAGGGARALPKSRYESISSYICDCKQGSDPTSSLDKYNDIPCPIDETSYETLIAAGIDKKLARHIAHLFVRDPLVIYSERIHIPDSDSTDHFENIQSTNWQTVRWKPPPPGSDVGWRVEFRSMEVQLTDFENAAFTVMTVLISRVLLYFRLNLYMPLSKVDKNMQEAHRRDAATEGKFWFRKHMAITEELEDGQTHDECELMSIYEILTGKGTHFPGLLPLVFAYLDNIGCDTLTRDSVRRYAMLLEKRAKGDLLTASAWIRKFVKQHPRYNNDSVVTDEIAYDLLIACSDIGEGRRKAPDVFGNVVIEPLTKDGAYEVSLESTPLDQKQRSLLIEKYRMRALDNKEKGTSISDGWTSPVEEQVMEATGRTPPECRLCVTSHACRCASTEGEKVKRSLSAGLDDESEEFSQAAREAVDS</sequence>
<evidence type="ECO:0000256" key="2">
    <source>
        <dbReference type="ARBA" id="ARBA00008100"/>
    </source>
</evidence>
<comment type="similarity">
    <text evidence="2 10">Belongs to the glutamate--cysteine ligase type 3 family.</text>
</comment>
<evidence type="ECO:0000256" key="1">
    <source>
        <dbReference type="ARBA" id="ARBA00005006"/>
    </source>
</evidence>
<dbReference type="Pfam" id="PF03074">
    <property type="entry name" value="GCS"/>
    <property type="match status" value="1"/>
</dbReference>
<evidence type="ECO:0000313" key="14">
    <source>
        <dbReference type="Proteomes" id="UP000011087"/>
    </source>
</evidence>
<keyword evidence="7 10" id="KW-0067">ATP-binding</keyword>
<keyword evidence="4 10" id="KW-0436">Ligase</keyword>
<reference evidence="13" key="3">
    <citation type="submission" date="2015-06" db="UniProtKB">
        <authorList>
            <consortium name="EnsemblProtists"/>
        </authorList>
    </citation>
    <scope>IDENTIFICATION</scope>
</reference>
<evidence type="ECO:0000256" key="11">
    <source>
        <dbReference type="SAM" id="MobiDB-lite"/>
    </source>
</evidence>
<dbReference type="PANTHER" id="PTHR11164">
    <property type="entry name" value="GLUTAMATE CYSTEINE LIGASE"/>
    <property type="match status" value="1"/>
</dbReference>
<comment type="pathway">
    <text evidence="1 10">Sulfur metabolism; glutathione biosynthesis; glutathione from L-cysteine and L-glutamate: step 1/2.</text>
</comment>
<gene>
    <name evidence="12" type="ORF">GUITHDRAFT_90550</name>
</gene>
<dbReference type="GO" id="GO:0006750">
    <property type="term" value="P:glutathione biosynthetic process"/>
    <property type="evidence" value="ECO:0007669"/>
    <property type="project" value="UniProtKB-UniRule"/>
</dbReference>
<dbReference type="eggNOG" id="KOG3754">
    <property type="taxonomic scope" value="Eukaryota"/>
</dbReference>
<evidence type="ECO:0000256" key="5">
    <source>
        <dbReference type="ARBA" id="ARBA00022684"/>
    </source>
</evidence>
<feature type="region of interest" description="Disordered" evidence="11">
    <location>
        <begin position="732"/>
        <end position="762"/>
    </location>
</feature>
<dbReference type="RefSeq" id="XP_005821189.1">
    <property type="nucleotide sequence ID" value="XM_005821132.1"/>
</dbReference>
<dbReference type="GO" id="GO:0004357">
    <property type="term" value="F:glutamate-cysteine ligase activity"/>
    <property type="evidence" value="ECO:0007669"/>
    <property type="project" value="UniProtKB-UniRule"/>
</dbReference>
<organism evidence="12">
    <name type="scientific">Guillardia theta (strain CCMP2712)</name>
    <name type="common">Cryptophyte</name>
    <dbReference type="NCBI Taxonomy" id="905079"/>
    <lineage>
        <taxon>Eukaryota</taxon>
        <taxon>Cryptophyceae</taxon>
        <taxon>Pyrenomonadales</taxon>
        <taxon>Geminigeraceae</taxon>
        <taxon>Guillardia</taxon>
    </lineage>
</organism>
<evidence type="ECO:0000256" key="10">
    <source>
        <dbReference type="RuleBase" id="RU367135"/>
    </source>
</evidence>
<dbReference type="EMBL" id="JH993116">
    <property type="protein sequence ID" value="EKX34209.1"/>
    <property type="molecule type" value="Genomic_DNA"/>
</dbReference>
<evidence type="ECO:0000256" key="6">
    <source>
        <dbReference type="ARBA" id="ARBA00022741"/>
    </source>
</evidence>
<dbReference type="AlphaFoldDB" id="L1IE81"/>
<evidence type="ECO:0000313" key="12">
    <source>
        <dbReference type="EMBL" id="EKX34209.1"/>
    </source>
</evidence>
<dbReference type="STRING" id="905079.L1IE81"/>
<dbReference type="OMA" id="IAHMFIR"/>
<dbReference type="EC" id="6.3.2.2" evidence="3 10"/>
<dbReference type="SUPFAM" id="SSF55931">
    <property type="entry name" value="Glutamine synthetase/guanido kinase"/>
    <property type="match status" value="1"/>
</dbReference>
<dbReference type="PANTHER" id="PTHR11164:SF0">
    <property type="entry name" value="GLUTAMATE--CYSTEINE LIGASE CATALYTIC SUBUNIT"/>
    <property type="match status" value="1"/>
</dbReference>
<dbReference type="InterPro" id="IPR014746">
    <property type="entry name" value="Gln_synth/guanido_kin_cat_dom"/>
</dbReference>
<dbReference type="Gene3D" id="3.30.590.50">
    <property type="match status" value="2"/>
</dbReference>
<keyword evidence="5 10" id="KW-0317">Glutathione biosynthesis</keyword>
<dbReference type="InterPro" id="IPR004308">
    <property type="entry name" value="GCS"/>
</dbReference>
<protein>
    <recommendedName>
        <fullName evidence="3 10">Glutamate--cysteine ligase</fullName>
        <ecNumber evidence="3 10">6.3.2.2</ecNumber>
    </recommendedName>
    <alternativeName>
        <fullName evidence="9 10">Gamma-ECS</fullName>
    </alternativeName>
    <alternativeName>
        <fullName evidence="8 10">Gamma-glutamylcysteine synthetase</fullName>
    </alternativeName>
</protein>
<dbReference type="Gene3D" id="1.10.8.960">
    <property type="match status" value="1"/>
</dbReference>
<dbReference type="GeneID" id="17290953"/>
<dbReference type="FunFam" id="3.30.590.50:FF:000002">
    <property type="entry name" value="Glutamate--cysteine ligase catalytic subunit"/>
    <property type="match status" value="1"/>
</dbReference>
<dbReference type="PaxDb" id="55529-EKX34209"/>
<dbReference type="KEGG" id="gtt:GUITHDRAFT_90550"/>
<dbReference type="OrthoDB" id="7939818at2759"/>
<reference evidence="12 14" key="1">
    <citation type="journal article" date="2012" name="Nature">
        <title>Algal genomes reveal evolutionary mosaicism and the fate of nucleomorphs.</title>
        <authorList>
            <consortium name="DOE Joint Genome Institute"/>
            <person name="Curtis B.A."/>
            <person name="Tanifuji G."/>
            <person name="Burki F."/>
            <person name="Gruber A."/>
            <person name="Irimia M."/>
            <person name="Maruyama S."/>
            <person name="Arias M.C."/>
            <person name="Ball S.G."/>
            <person name="Gile G.H."/>
            <person name="Hirakawa Y."/>
            <person name="Hopkins J.F."/>
            <person name="Kuo A."/>
            <person name="Rensing S.A."/>
            <person name="Schmutz J."/>
            <person name="Symeonidi A."/>
            <person name="Elias M."/>
            <person name="Eveleigh R.J."/>
            <person name="Herman E.K."/>
            <person name="Klute M.J."/>
            <person name="Nakayama T."/>
            <person name="Obornik M."/>
            <person name="Reyes-Prieto A."/>
            <person name="Armbrust E.V."/>
            <person name="Aves S.J."/>
            <person name="Beiko R.G."/>
            <person name="Coutinho P."/>
            <person name="Dacks J.B."/>
            <person name="Durnford D.G."/>
            <person name="Fast N.M."/>
            <person name="Green B.R."/>
            <person name="Grisdale C.J."/>
            <person name="Hempel F."/>
            <person name="Henrissat B."/>
            <person name="Hoppner M.P."/>
            <person name="Ishida K."/>
            <person name="Kim E."/>
            <person name="Koreny L."/>
            <person name="Kroth P.G."/>
            <person name="Liu Y."/>
            <person name="Malik S.B."/>
            <person name="Maier U.G."/>
            <person name="McRose D."/>
            <person name="Mock T."/>
            <person name="Neilson J.A."/>
            <person name="Onodera N.T."/>
            <person name="Poole A.M."/>
            <person name="Pritham E.J."/>
            <person name="Richards T.A."/>
            <person name="Rocap G."/>
            <person name="Roy S.W."/>
            <person name="Sarai C."/>
            <person name="Schaack S."/>
            <person name="Shirato S."/>
            <person name="Slamovits C.H."/>
            <person name="Spencer D.F."/>
            <person name="Suzuki S."/>
            <person name="Worden A.Z."/>
            <person name="Zauner S."/>
            <person name="Barry K."/>
            <person name="Bell C."/>
            <person name="Bharti A.K."/>
            <person name="Crow J.A."/>
            <person name="Grimwood J."/>
            <person name="Kramer R."/>
            <person name="Lindquist E."/>
            <person name="Lucas S."/>
            <person name="Salamov A."/>
            <person name="McFadden G.I."/>
            <person name="Lane C.E."/>
            <person name="Keeling P.J."/>
            <person name="Gray M.W."/>
            <person name="Grigoriev I.V."/>
            <person name="Archibald J.M."/>
        </authorList>
    </citation>
    <scope>NUCLEOTIDE SEQUENCE</scope>
    <source>
        <strain evidence="12 14">CCMP2712</strain>
    </source>
</reference>
<keyword evidence="14" id="KW-1185">Reference proteome</keyword>
<accession>L1IE81</accession>
<evidence type="ECO:0000256" key="4">
    <source>
        <dbReference type="ARBA" id="ARBA00022598"/>
    </source>
</evidence>
<evidence type="ECO:0000256" key="7">
    <source>
        <dbReference type="ARBA" id="ARBA00022840"/>
    </source>
</evidence>
<evidence type="ECO:0000256" key="9">
    <source>
        <dbReference type="ARBA" id="ARBA00032122"/>
    </source>
</evidence>
<evidence type="ECO:0000313" key="13">
    <source>
        <dbReference type="EnsemblProtists" id="EKX34209"/>
    </source>
</evidence>
<dbReference type="Proteomes" id="UP000011087">
    <property type="component" value="Unassembled WGS sequence"/>
</dbReference>
<evidence type="ECO:0000256" key="8">
    <source>
        <dbReference type="ARBA" id="ARBA00030585"/>
    </source>
</evidence>
<dbReference type="GO" id="GO:0005524">
    <property type="term" value="F:ATP binding"/>
    <property type="evidence" value="ECO:0007669"/>
    <property type="project" value="UniProtKB-UniRule"/>
</dbReference>
<reference evidence="14" key="2">
    <citation type="submission" date="2012-11" db="EMBL/GenBank/DDBJ databases">
        <authorList>
            <person name="Kuo A."/>
            <person name="Curtis B.A."/>
            <person name="Tanifuji G."/>
            <person name="Burki F."/>
            <person name="Gruber A."/>
            <person name="Irimia M."/>
            <person name="Maruyama S."/>
            <person name="Arias M.C."/>
            <person name="Ball S.G."/>
            <person name="Gile G.H."/>
            <person name="Hirakawa Y."/>
            <person name="Hopkins J.F."/>
            <person name="Rensing S.A."/>
            <person name="Schmutz J."/>
            <person name="Symeonidi A."/>
            <person name="Elias M."/>
            <person name="Eveleigh R.J."/>
            <person name="Herman E.K."/>
            <person name="Klute M.J."/>
            <person name="Nakayama T."/>
            <person name="Obornik M."/>
            <person name="Reyes-Prieto A."/>
            <person name="Armbrust E.V."/>
            <person name="Aves S.J."/>
            <person name="Beiko R.G."/>
            <person name="Coutinho P."/>
            <person name="Dacks J.B."/>
            <person name="Durnford D.G."/>
            <person name="Fast N.M."/>
            <person name="Green B.R."/>
            <person name="Grisdale C."/>
            <person name="Hempe F."/>
            <person name="Henrissat B."/>
            <person name="Hoppner M.P."/>
            <person name="Ishida K.-I."/>
            <person name="Kim E."/>
            <person name="Koreny L."/>
            <person name="Kroth P.G."/>
            <person name="Liu Y."/>
            <person name="Malik S.-B."/>
            <person name="Maier U.G."/>
            <person name="McRose D."/>
            <person name="Mock T."/>
            <person name="Neilson J.A."/>
            <person name="Onodera N.T."/>
            <person name="Poole A.M."/>
            <person name="Pritham E.J."/>
            <person name="Richards T.A."/>
            <person name="Rocap G."/>
            <person name="Roy S.W."/>
            <person name="Sarai C."/>
            <person name="Schaack S."/>
            <person name="Shirato S."/>
            <person name="Slamovits C.H."/>
            <person name="Spencer D.F."/>
            <person name="Suzuki S."/>
            <person name="Worden A.Z."/>
            <person name="Zauner S."/>
            <person name="Barry K."/>
            <person name="Bell C."/>
            <person name="Bharti A.K."/>
            <person name="Crow J.A."/>
            <person name="Grimwood J."/>
            <person name="Kramer R."/>
            <person name="Lindquist E."/>
            <person name="Lucas S."/>
            <person name="Salamov A."/>
            <person name="McFadden G.I."/>
            <person name="Lane C.E."/>
            <person name="Keeling P.J."/>
            <person name="Gray M.W."/>
            <person name="Grigoriev I.V."/>
            <person name="Archibald J.M."/>
        </authorList>
    </citation>
    <scope>NUCLEOTIDE SEQUENCE</scope>
    <source>
        <strain evidence="14">CCMP2712</strain>
    </source>
</reference>
<dbReference type="UniPathway" id="UPA00142">
    <property type="reaction ID" value="UER00209"/>
</dbReference>
<dbReference type="EnsemblProtists" id="EKX34209">
    <property type="protein sequence ID" value="EKX34209"/>
    <property type="gene ID" value="GUITHDRAFT_90550"/>
</dbReference>
<evidence type="ECO:0000256" key="3">
    <source>
        <dbReference type="ARBA" id="ARBA00012220"/>
    </source>
</evidence>
<keyword evidence="6 10" id="KW-0547">Nucleotide-binding</keyword>
<dbReference type="HOGENOM" id="CLU_010467_0_0_1"/>
<name>L1IE81_GUITC</name>